<reference evidence="1" key="1">
    <citation type="journal article" date="2019" name="bioRxiv">
        <title>The Genome of the Zebra Mussel, Dreissena polymorpha: A Resource for Invasive Species Research.</title>
        <authorList>
            <person name="McCartney M.A."/>
            <person name="Auch B."/>
            <person name="Kono T."/>
            <person name="Mallez S."/>
            <person name="Zhang Y."/>
            <person name="Obille A."/>
            <person name="Becker A."/>
            <person name="Abrahante J.E."/>
            <person name="Garbe J."/>
            <person name="Badalamenti J.P."/>
            <person name="Herman A."/>
            <person name="Mangelson H."/>
            <person name="Liachko I."/>
            <person name="Sullivan S."/>
            <person name="Sone E.D."/>
            <person name="Koren S."/>
            <person name="Silverstein K.A.T."/>
            <person name="Beckman K.B."/>
            <person name="Gohl D.M."/>
        </authorList>
    </citation>
    <scope>NUCLEOTIDE SEQUENCE</scope>
    <source>
        <strain evidence="1">Duluth1</strain>
        <tissue evidence="1">Whole animal</tissue>
    </source>
</reference>
<dbReference type="Proteomes" id="UP000828390">
    <property type="component" value="Unassembled WGS sequence"/>
</dbReference>
<gene>
    <name evidence="1" type="ORF">DPMN_069031</name>
</gene>
<reference evidence="1" key="2">
    <citation type="submission" date="2020-11" db="EMBL/GenBank/DDBJ databases">
        <authorList>
            <person name="McCartney M.A."/>
            <person name="Auch B."/>
            <person name="Kono T."/>
            <person name="Mallez S."/>
            <person name="Becker A."/>
            <person name="Gohl D.M."/>
            <person name="Silverstein K.A.T."/>
            <person name="Koren S."/>
            <person name="Bechman K.B."/>
            <person name="Herman A."/>
            <person name="Abrahante J.E."/>
            <person name="Garbe J."/>
        </authorList>
    </citation>
    <scope>NUCLEOTIDE SEQUENCE</scope>
    <source>
        <strain evidence="1">Duluth1</strain>
        <tissue evidence="1">Whole animal</tissue>
    </source>
</reference>
<evidence type="ECO:0000313" key="2">
    <source>
        <dbReference type="Proteomes" id="UP000828390"/>
    </source>
</evidence>
<keyword evidence="2" id="KW-1185">Reference proteome</keyword>
<organism evidence="1 2">
    <name type="scientific">Dreissena polymorpha</name>
    <name type="common">Zebra mussel</name>
    <name type="synonym">Mytilus polymorpha</name>
    <dbReference type="NCBI Taxonomy" id="45954"/>
    <lineage>
        <taxon>Eukaryota</taxon>
        <taxon>Metazoa</taxon>
        <taxon>Spiralia</taxon>
        <taxon>Lophotrochozoa</taxon>
        <taxon>Mollusca</taxon>
        <taxon>Bivalvia</taxon>
        <taxon>Autobranchia</taxon>
        <taxon>Heteroconchia</taxon>
        <taxon>Euheterodonta</taxon>
        <taxon>Imparidentia</taxon>
        <taxon>Neoheterodontei</taxon>
        <taxon>Myida</taxon>
        <taxon>Dreissenoidea</taxon>
        <taxon>Dreissenidae</taxon>
        <taxon>Dreissena</taxon>
    </lineage>
</organism>
<name>A0A9D3Z0B8_DREPO</name>
<proteinExistence type="predicted"/>
<sequence length="84" mass="9482">MKPQQSTTTVTKATMCLCVRNENKSNLNKEHIARTTAISLTIIEMLQNVFIYCLQQLVQHMLGHAHFRNTSTQQESSNSGTTKT</sequence>
<evidence type="ECO:0000313" key="1">
    <source>
        <dbReference type="EMBL" id="KAH3709567.1"/>
    </source>
</evidence>
<dbReference type="EMBL" id="JAIWYP010000014">
    <property type="protein sequence ID" value="KAH3709567.1"/>
    <property type="molecule type" value="Genomic_DNA"/>
</dbReference>
<accession>A0A9D3Z0B8</accession>
<protein>
    <submittedName>
        <fullName evidence="1">Uncharacterized protein</fullName>
    </submittedName>
</protein>
<dbReference type="AlphaFoldDB" id="A0A9D3Z0B8"/>
<comment type="caution">
    <text evidence="1">The sequence shown here is derived from an EMBL/GenBank/DDBJ whole genome shotgun (WGS) entry which is preliminary data.</text>
</comment>